<evidence type="ECO:0000256" key="1">
    <source>
        <dbReference type="ARBA" id="ARBA00010541"/>
    </source>
</evidence>
<dbReference type="EMBL" id="VYTZ01000006">
    <property type="protein sequence ID" value="KAA9377683.1"/>
    <property type="molecule type" value="Genomic_DNA"/>
</dbReference>
<protein>
    <submittedName>
        <fullName evidence="6">PDZ domain-containing protein</fullName>
    </submittedName>
</protein>
<dbReference type="InterPro" id="IPR009003">
    <property type="entry name" value="Peptidase_S1_PA"/>
</dbReference>
<reference evidence="6 7" key="1">
    <citation type="submission" date="2019-09" db="EMBL/GenBank/DDBJ databases">
        <title>Screening of Novel Bioactive Compounds from Soil-Associated.</title>
        <authorList>
            <person name="Gong X."/>
        </authorList>
    </citation>
    <scope>NUCLEOTIDE SEQUENCE [LARGE SCALE GENOMIC DNA]</scope>
    <source>
        <strain evidence="6 7">Gxj-6</strain>
    </source>
</reference>
<dbReference type="PANTHER" id="PTHR22939:SF129">
    <property type="entry name" value="SERINE PROTEASE HTRA2, MITOCHONDRIAL"/>
    <property type="match status" value="1"/>
</dbReference>
<evidence type="ECO:0000256" key="2">
    <source>
        <dbReference type="ARBA" id="ARBA00022670"/>
    </source>
</evidence>
<dbReference type="Proteomes" id="UP000327011">
    <property type="component" value="Unassembled WGS sequence"/>
</dbReference>
<dbReference type="AlphaFoldDB" id="A0A5J5K0D6"/>
<dbReference type="RefSeq" id="WP_150934873.1">
    <property type="nucleotide sequence ID" value="NZ_VYTZ01000006.1"/>
</dbReference>
<dbReference type="Gene3D" id="2.30.42.10">
    <property type="match status" value="1"/>
</dbReference>
<comment type="similarity">
    <text evidence="1">Belongs to the peptidase S1C family.</text>
</comment>
<feature type="region of interest" description="Disordered" evidence="4">
    <location>
        <begin position="1"/>
        <end position="29"/>
    </location>
</feature>
<dbReference type="SUPFAM" id="SSF50156">
    <property type="entry name" value="PDZ domain-like"/>
    <property type="match status" value="1"/>
</dbReference>
<dbReference type="SUPFAM" id="SSF50494">
    <property type="entry name" value="Trypsin-like serine proteases"/>
    <property type="match status" value="1"/>
</dbReference>
<evidence type="ECO:0000256" key="4">
    <source>
        <dbReference type="SAM" id="MobiDB-lite"/>
    </source>
</evidence>
<dbReference type="SMART" id="SM00228">
    <property type="entry name" value="PDZ"/>
    <property type="match status" value="1"/>
</dbReference>
<dbReference type="Pfam" id="PF13365">
    <property type="entry name" value="Trypsin_2"/>
    <property type="match status" value="1"/>
</dbReference>
<comment type="caution">
    <text evidence="6">The sequence shown here is derived from an EMBL/GenBank/DDBJ whole genome shotgun (WGS) entry which is preliminary data.</text>
</comment>
<keyword evidence="3" id="KW-0378">Hydrolase</keyword>
<evidence type="ECO:0000259" key="5">
    <source>
        <dbReference type="PROSITE" id="PS50106"/>
    </source>
</evidence>
<feature type="domain" description="PDZ" evidence="5">
    <location>
        <begin position="337"/>
        <end position="419"/>
    </location>
</feature>
<dbReference type="GO" id="GO:0006515">
    <property type="term" value="P:protein quality control for misfolded or incompletely synthesized proteins"/>
    <property type="evidence" value="ECO:0007669"/>
    <property type="project" value="TreeGrafter"/>
</dbReference>
<evidence type="ECO:0000313" key="6">
    <source>
        <dbReference type="EMBL" id="KAA9377683.1"/>
    </source>
</evidence>
<dbReference type="GO" id="GO:0042597">
    <property type="term" value="C:periplasmic space"/>
    <property type="evidence" value="ECO:0007669"/>
    <property type="project" value="TreeGrafter"/>
</dbReference>
<dbReference type="PRINTS" id="PR00834">
    <property type="entry name" value="PROTEASES2C"/>
</dbReference>
<name>A0A5J5K0D6_9ACTN</name>
<proteinExistence type="inferred from homology"/>
<keyword evidence="2" id="KW-0645">Protease</keyword>
<gene>
    <name evidence="6" type="ORF">F5972_18930</name>
</gene>
<evidence type="ECO:0000256" key="3">
    <source>
        <dbReference type="ARBA" id="ARBA00022801"/>
    </source>
</evidence>
<sequence>MSSPEHGPGNENTDVLPGHGWSQFGSTPPQHGQYTGAYQSYGSYGGGPYDTAQFPAPPVRKGTLTARQKAGAGLALVAVALGGGVTGALVANSVNGDRPVIASPVVRGVSNASGNTIAAVAKAIMPSVVSIEVKTNAGGGEGSGVILSADGLILTNNHVVTAGGAGGGTVRVKFSDGKTADAVVKGTDPTTDLAVIQAQGVSGLTPASLGDSDKLQVGDAVLAIGSPLGLEGSVTSGIVSALDRTLTESPEEQQQPQLPWGMGQQEPQQQSQGTTIGGMIQTDAAINPGNSGGALVNAAGEVVGVNTAIATSGSSSGNIGVGFAIPINTAKLVSEQLIKTGKATHAYFGVSVADSVGGAPGAVVSSITAGSPAEKAGLKEGDLITKINDKMVDSAEALVGVIRSSRPGDKVTVTFTRDGKENTITTALAEQAPTN</sequence>
<dbReference type="PANTHER" id="PTHR22939">
    <property type="entry name" value="SERINE PROTEASE FAMILY S1C HTRA-RELATED"/>
    <property type="match status" value="1"/>
</dbReference>
<evidence type="ECO:0000313" key="7">
    <source>
        <dbReference type="Proteomes" id="UP000327011"/>
    </source>
</evidence>
<dbReference type="InterPro" id="IPR001478">
    <property type="entry name" value="PDZ"/>
</dbReference>
<dbReference type="GO" id="GO:0004252">
    <property type="term" value="F:serine-type endopeptidase activity"/>
    <property type="evidence" value="ECO:0007669"/>
    <property type="project" value="InterPro"/>
</dbReference>
<dbReference type="InterPro" id="IPR036034">
    <property type="entry name" value="PDZ_sf"/>
</dbReference>
<dbReference type="Gene3D" id="2.40.10.120">
    <property type="match status" value="1"/>
</dbReference>
<dbReference type="Pfam" id="PF13180">
    <property type="entry name" value="PDZ_2"/>
    <property type="match status" value="1"/>
</dbReference>
<dbReference type="PROSITE" id="PS50106">
    <property type="entry name" value="PDZ"/>
    <property type="match status" value="1"/>
</dbReference>
<keyword evidence="7" id="KW-1185">Reference proteome</keyword>
<organism evidence="6 7">
    <name type="scientific">Microbispora cellulosiformans</name>
    <dbReference type="NCBI Taxonomy" id="2614688"/>
    <lineage>
        <taxon>Bacteria</taxon>
        <taxon>Bacillati</taxon>
        <taxon>Actinomycetota</taxon>
        <taxon>Actinomycetes</taxon>
        <taxon>Streptosporangiales</taxon>
        <taxon>Streptosporangiaceae</taxon>
        <taxon>Microbispora</taxon>
    </lineage>
</organism>
<dbReference type="InterPro" id="IPR001940">
    <property type="entry name" value="Peptidase_S1C"/>
</dbReference>
<feature type="region of interest" description="Disordered" evidence="4">
    <location>
        <begin position="244"/>
        <end position="273"/>
    </location>
</feature>
<accession>A0A5J5K0D6</accession>